<evidence type="ECO:0000256" key="3">
    <source>
        <dbReference type="ARBA" id="ARBA00022448"/>
    </source>
</evidence>
<dbReference type="GO" id="GO:0015087">
    <property type="term" value="F:cobalt ion transmembrane transporter activity"/>
    <property type="evidence" value="ECO:0007669"/>
    <property type="project" value="UniProtKB-UniRule"/>
</dbReference>
<keyword evidence="3 12" id="KW-0813">Transport</keyword>
<evidence type="ECO:0000256" key="1">
    <source>
        <dbReference type="ARBA" id="ARBA00004651"/>
    </source>
</evidence>
<evidence type="ECO:0000256" key="12">
    <source>
        <dbReference type="RuleBase" id="RU362010"/>
    </source>
</evidence>
<accession>F8AYM6</accession>
<keyword evidence="5 12" id="KW-0812">Transmembrane</keyword>
<evidence type="ECO:0000256" key="2">
    <source>
        <dbReference type="ARBA" id="ARBA00009765"/>
    </source>
</evidence>
<keyword evidence="7 12" id="KW-1133">Transmembrane helix</keyword>
<evidence type="ECO:0000256" key="10">
    <source>
        <dbReference type="ARBA" id="ARBA00034269"/>
    </source>
</evidence>
<dbReference type="CDD" id="cd12830">
    <property type="entry name" value="MtCorA-like"/>
    <property type="match status" value="1"/>
</dbReference>
<dbReference type="Gene3D" id="3.30.460.20">
    <property type="entry name" value="CorA soluble domain-like"/>
    <property type="match status" value="1"/>
</dbReference>
<evidence type="ECO:0000313" key="15">
    <source>
        <dbReference type="Proteomes" id="UP000001549"/>
    </source>
</evidence>
<dbReference type="GO" id="GO:0015095">
    <property type="term" value="F:magnesium ion transmembrane transporter activity"/>
    <property type="evidence" value="ECO:0007669"/>
    <property type="project" value="UniProtKB-UniRule"/>
</dbReference>
<evidence type="ECO:0000256" key="11">
    <source>
        <dbReference type="ARBA" id="ARBA00045497"/>
    </source>
</evidence>
<dbReference type="InterPro" id="IPR045863">
    <property type="entry name" value="CorA_TM1_TM2"/>
</dbReference>
<evidence type="ECO:0000313" key="14">
    <source>
        <dbReference type="EMBL" id="AEH11598.1"/>
    </source>
</evidence>
<feature type="region of interest" description="Disordered" evidence="13">
    <location>
        <begin position="1"/>
        <end position="22"/>
    </location>
</feature>
<evidence type="ECO:0000256" key="13">
    <source>
        <dbReference type="SAM" id="MobiDB-lite"/>
    </source>
</evidence>
<dbReference type="PANTHER" id="PTHR46494">
    <property type="entry name" value="CORA FAMILY METAL ION TRANSPORTER (EUROFUNG)"/>
    <property type="match status" value="1"/>
</dbReference>
<dbReference type="NCBIfam" id="TIGR00383">
    <property type="entry name" value="corA"/>
    <property type="match status" value="1"/>
</dbReference>
<name>F8AYM6_9ACTN</name>
<sequence length="394" mass="44440">MTDQKFGDNSDDRHSEHHLFSRGHADRGTATAWLTEAVTRRVSLVRLHPKGRRQRQEAPSAPLGRVVACEVYRDGHRDPHPVDHVDALRAAREQRNSFVWLGLYQPTAAELTAIADVYGLHPLAVEDAVNAHQRPKMEQYAETLFVVLKTVCYVDHEELTATSEIVHTGEVMVFLGHDFVVTVRHGEHGGLQSLRSRLEAQPQVLRHGPSAVLHAICDQIVDDYLAVTEKIEVDIDAIEASVFQRSLRPDTGKVYQLKREVLEFKHAIIPLYAPLRALAEPGVIGIDPRIRAYFRDVADHLEEVTARIARFDELLSSILQATLTQVTIAQNEDMRRISAWVAIAAVPTAIAGIYGMNFEHMPELRQIWGYPAVLCLMATVCFFLYRAFKRNGWL</sequence>
<comment type="subcellular location">
    <subcellularLocation>
        <location evidence="1">Cell membrane</location>
        <topology evidence="1">Multi-pass membrane protein</topology>
    </subcellularLocation>
    <subcellularLocation>
        <location evidence="12">Membrane</location>
        <topology evidence="12">Multi-pass membrane protein</topology>
    </subcellularLocation>
</comment>
<dbReference type="GO" id="GO:0005886">
    <property type="term" value="C:plasma membrane"/>
    <property type="evidence" value="ECO:0007669"/>
    <property type="project" value="UniProtKB-SubCell"/>
</dbReference>
<dbReference type="RefSeq" id="WP_013875458.1">
    <property type="nucleotide sequence ID" value="NC_015656.1"/>
</dbReference>
<feature type="transmembrane region" description="Helical" evidence="12">
    <location>
        <begin position="337"/>
        <end position="356"/>
    </location>
</feature>
<dbReference type="Pfam" id="PF01544">
    <property type="entry name" value="CorA"/>
    <property type="match status" value="1"/>
</dbReference>
<keyword evidence="15" id="KW-1185">Reference proteome</keyword>
<keyword evidence="4 12" id="KW-1003">Cell membrane</keyword>
<dbReference type="HOGENOM" id="CLU_007127_0_2_11"/>
<comment type="function">
    <text evidence="11">Mediates influx of magnesium ions. Alternates between open and closed states. Activated by low cytoplasmic Mg(2+) levels. Inactive when cytoplasmic Mg(2+) levels are high.</text>
</comment>
<dbReference type="KEGG" id="fsy:FsymDg_4345"/>
<dbReference type="InterPro" id="IPR045861">
    <property type="entry name" value="CorA_cytoplasmic_dom"/>
</dbReference>
<dbReference type="InterPro" id="IPR002523">
    <property type="entry name" value="MgTranspt_CorA/ZnTranspt_ZntB"/>
</dbReference>
<proteinExistence type="inferred from homology"/>
<evidence type="ECO:0000256" key="4">
    <source>
        <dbReference type="ARBA" id="ARBA00022475"/>
    </source>
</evidence>
<dbReference type="GO" id="GO:0000287">
    <property type="term" value="F:magnesium ion binding"/>
    <property type="evidence" value="ECO:0007669"/>
    <property type="project" value="TreeGrafter"/>
</dbReference>
<dbReference type="AlphaFoldDB" id="F8AYM6"/>
<dbReference type="Gene3D" id="1.20.58.340">
    <property type="entry name" value="Magnesium transport protein CorA, transmembrane region"/>
    <property type="match status" value="2"/>
</dbReference>
<dbReference type="EMBL" id="CP002801">
    <property type="protein sequence ID" value="AEH11598.1"/>
    <property type="molecule type" value="Genomic_DNA"/>
</dbReference>
<dbReference type="SUPFAM" id="SSF143865">
    <property type="entry name" value="CorA soluble domain-like"/>
    <property type="match status" value="1"/>
</dbReference>
<dbReference type="eggNOG" id="COG0598">
    <property type="taxonomic scope" value="Bacteria"/>
</dbReference>
<keyword evidence="6 12" id="KW-0460">Magnesium</keyword>
<gene>
    <name evidence="12" type="primary">corA</name>
    <name evidence="14" type="ordered locus">FsymDg_4345</name>
</gene>
<evidence type="ECO:0000256" key="9">
    <source>
        <dbReference type="ARBA" id="ARBA00023136"/>
    </source>
</evidence>
<comment type="similarity">
    <text evidence="2 12">Belongs to the CorA metal ion transporter (MIT) (TC 1.A.35) family.</text>
</comment>
<dbReference type="InterPro" id="IPR004488">
    <property type="entry name" value="Mg/Co-transport_prot_CorA"/>
</dbReference>
<dbReference type="Proteomes" id="UP000001549">
    <property type="component" value="Chromosome"/>
</dbReference>
<feature type="transmembrane region" description="Helical" evidence="12">
    <location>
        <begin position="368"/>
        <end position="388"/>
    </location>
</feature>
<evidence type="ECO:0000256" key="6">
    <source>
        <dbReference type="ARBA" id="ARBA00022842"/>
    </source>
</evidence>
<dbReference type="PANTHER" id="PTHR46494:SF1">
    <property type="entry name" value="CORA FAMILY METAL ION TRANSPORTER (EUROFUNG)"/>
    <property type="match status" value="1"/>
</dbReference>
<dbReference type="SUPFAM" id="SSF144083">
    <property type="entry name" value="Magnesium transport protein CorA, transmembrane region"/>
    <property type="match status" value="1"/>
</dbReference>
<keyword evidence="9 12" id="KW-0472">Membrane</keyword>
<organism evidence="14 15">
    <name type="scientific">Candidatus Protofrankia datiscae</name>
    <dbReference type="NCBI Taxonomy" id="2716812"/>
    <lineage>
        <taxon>Bacteria</taxon>
        <taxon>Bacillati</taxon>
        <taxon>Actinomycetota</taxon>
        <taxon>Actinomycetes</taxon>
        <taxon>Frankiales</taxon>
        <taxon>Frankiaceae</taxon>
        <taxon>Protofrankia</taxon>
    </lineage>
</organism>
<reference evidence="14 15" key="1">
    <citation type="submission" date="2011-05" db="EMBL/GenBank/DDBJ databases">
        <title>Complete sequence of chromosome of Frankia symbiont of Datisca glomerata.</title>
        <authorList>
            <consortium name="US DOE Joint Genome Institute"/>
            <person name="Lucas S."/>
            <person name="Han J."/>
            <person name="Lapidus A."/>
            <person name="Cheng J.-F."/>
            <person name="Goodwin L."/>
            <person name="Pitluck S."/>
            <person name="Peters L."/>
            <person name="Mikhailova N."/>
            <person name="Chertkov O."/>
            <person name="Teshima H."/>
            <person name="Han C."/>
            <person name="Tapia R."/>
            <person name="Land M."/>
            <person name="Hauser L."/>
            <person name="Kyrpides N."/>
            <person name="Ivanova N."/>
            <person name="Pagani I."/>
            <person name="Berry A."/>
            <person name="Pawlowski K."/>
            <person name="Persson T."/>
            <person name="Vanden Heuvel B."/>
            <person name="Benson D."/>
            <person name="Woyke T."/>
        </authorList>
    </citation>
    <scope>NUCLEOTIDE SEQUENCE [LARGE SCALE GENOMIC DNA]</scope>
    <source>
        <strain evidence="15">4085684</strain>
    </source>
</reference>
<dbReference type="GO" id="GO:0050897">
    <property type="term" value="F:cobalt ion binding"/>
    <property type="evidence" value="ECO:0007669"/>
    <property type="project" value="TreeGrafter"/>
</dbReference>
<evidence type="ECO:0000256" key="8">
    <source>
        <dbReference type="ARBA" id="ARBA00023065"/>
    </source>
</evidence>
<dbReference type="FunFam" id="1.20.58.340:FF:000004">
    <property type="entry name" value="Magnesium transport protein CorA"/>
    <property type="match status" value="1"/>
</dbReference>
<evidence type="ECO:0000256" key="5">
    <source>
        <dbReference type="ARBA" id="ARBA00022692"/>
    </source>
</evidence>
<protein>
    <recommendedName>
        <fullName evidence="12">Magnesium transport protein CorA</fullName>
    </recommendedName>
</protein>
<evidence type="ECO:0000256" key="7">
    <source>
        <dbReference type="ARBA" id="ARBA00022989"/>
    </source>
</evidence>
<keyword evidence="8 12" id="KW-0406">Ion transport</keyword>
<comment type="catalytic activity">
    <reaction evidence="10">
        <text>Mg(2+)(in) = Mg(2+)(out)</text>
        <dbReference type="Rhea" id="RHEA:29827"/>
        <dbReference type="ChEBI" id="CHEBI:18420"/>
    </reaction>
</comment>